<keyword evidence="4" id="KW-0547">Nucleotide-binding</keyword>
<dbReference type="GO" id="GO:0015413">
    <property type="term" value="F:ABC-type nickel transporter activity"/>
    <property type="evidence" value="ECO:0007669"/>
    <property type="project" value="UniProtKB-EC"/>
</dbReference>
<dbReference type="RefSeq" id="WP_342807289.1">
    <property type="nucleotide sequence ID" value="NZ_JAOPJZ010000003.1"/>
</dbReference>
<keyword evidence="2" id="KW-0813">Transport</keyword>
<evidence type="ECO:0000256" key="1">
    <source>
        <dbReference type="ARBA" id="ARBA00004202"/>
    </source>
</evidence>
<dbReference type="PROSITE" id="PS00211">
    <property type="entry name" value="ABC_TRANSPORTER_1"/>
    <property type="match status" value="1"/>
</dbReference>
<protein>
    <recommendedName>
        <fullName evidence="11">Nickel import system ATP-binding protein NikD</fullName>
        <ecNumber evidence="10">7.2.2.11</ecNumber>
    </recommendedName>
</protein>
<proteinExistence type="predicted"/>
<keyword evidence="3" id="KW-1003">Cell membrane</keyword>
<comment type="subunit">
    <text evidence="9">The complex is composed of two ATP-binding proteins (NikD and NikE), two transmembrane proteins (NikB and NikC) and a solute-binding protein (NikA).</text>
</comment>
<keyword evidence="15" id="KW-1185">Reference proteome</keyword>
<evidence type="ECO:0000256" key="5">
    <source>
        <dbReference type="ARBA" id="ARBA00022840"/>
    </source>
</evidence>
<dbReference type="Proteomes" id="UP001321047">
    <property type="component" value="Unassembled WGS sequence"/>
</dbReference>
<dbReference type="InterPro" id="IPR013563">
    <property type="entry name" value="Oligopep_ABC_C"/>
</dbReference>
<evidence type="ECO:0000313" key="15">
    <source>
        <dbReference type="Proteomes" id="UP001321047"/>
    </source>
</evidence>
<feature type="domain" description="ABC transporter" evidence="13">
    <location>
        <begin position="4"/>
        <end position="255"/>
    </location>
</feature>
<evidence type="ECO:0000256" key="2">
    <source>
        <dbReference type="ARBA" id="ARBA00022448"/>
    </source>
</evidence>
<comment type="catalytic activity">
    <reaction evidence="12">
        <text>Ni(2+)(out) + ATP + H2O = Ni(2+)(in) + ADP + phosphate + H(+)</text>
        <dbReference type="Rhea" id="RHEA:15557"/>
        <dbReference type="ChEBI" id="CHEBI:15377"/>
        <dbReference type="ChEBI" id="CHEBI:15378"/>
        <dbReference type="ChEBI" id="CHEBI:30616"/>
        <dbReference type="ChEBI" id="CHEBI:43474"/>
        <dbReference type="ChEBI" id="CHEBI:49786"/>
        <dbReference type="ChEBI" id="CHEBI:456216"/>
        <dbReference type="EC" id="7.2.2.11"/>
    </reaction>
    <physiologicalReaction direction="left-to-right" evidence="12">
        <dbReference type="Rhea" id="RHEA:15558"/>
    </physiologicalReaction>
</comment>
<dbReference type="Pfam" id="PF08352">
    <property type="entry name" value="oligo_HPY"/>
    <property type="match status" value="1"/>
</dbReference>
<evidence type="ECO:0000256" key="10">
    <source>
        <dbReference type="ARBA" id="ARBA00039098"/>
    </source>
</evidence>
<dbReference type="GO" id="GO:0005524">
    <property type="term" value="F:ATP binding"/>
    <property type="evidence" value="ECO:0007669"/>
    <property type="project" value="UniProtKB-KW"/>
</dbReference>
<dbReference type="PANTHER" id="PTHR43297:SF13">
    <property type="entry name" value="NICKEL ABC TRANSPORTER, ATP-BINDING PROTEIN"/>
    <property type="match status" value="1"/>
</dbReference>
<dbReference type="InterPro" id="IPR027417">
    <property type="entry name" value="P-loop_NTPase"/>
</dbReference>
<name>A0AAP3E6L9_9EURY</name>
<dbReference type="InterPro" id="IPR003439">
    <property type="entry name" value="ABC_transporter-like_ATP-bd"/>
</dbReference>
<evidence type="ECO:0000256" key="12">
    <source>
        <dbReference type="ARBA" id="ARBA00048610"/>
    </source>
</evidence>
<evidence type="ECO:0000256" key="8">
    <source>
        <dbReference type="ARBA" id="ARBA00023136"/>
    </source>
</evidence>
<evidence type="ECO:0000259" key="13">
    <source>
        <dbReference type="PROSITE" id="PS50893"/>
    </source>
</evidence>
<evidence type="ECO:0000256" key="4">
    <source>
        <dbReference type="ARBA" id="ARBA00022741"/>
    </source>
</evidence>
<dbReference type="NCBIfam" id="TIGR01727">
    <property type="entry name" value="oligo_HPY"/>
    <property type="match status" value="1"/>
</dbReference>
<evidence type="ECO:0000256" key="3">
    <source>
        <dbReference type="ARBA" id="ARBA00022475"/>
    </source>
</evidence>
<dbReference type="SUPFAM" id="SSF52540">
    <property type="entry name" value="P-loop containing nucleoside triphosphate hydrolases"/>
    <property type="match status" value="1"/>
</dbReference>
<dbReference type="GO" id="GO:0015833">
    <property type="term" value="P:peptide transport"/>
    <property type="evidence" value="ECO:0007669"/>
    <property type="project" value="InterPro"/>
</dbReference>
<evidence type="ECO:0000313" key="14">
    <source>
        <dbReference type="EMBL" id="MCU4751464.1"/>
    </source>
</evidence>
<dbReference type="Gene3D" id="3.40.50.300">
    <property type="entry name" value="P-loop containing nucleotide triphosphate hydrolases"/>
    <property type="match status" value="1"/>
</dbReference>
<dbReference type="InterPro" id="IPR017871">
    <property type="entry name" value="ABC_transporter-like_CS"/>
</dbReference>
<dbReference type="CDD" id="cd03257">
    <property type="entry name" value="ABC_NikE_OppD_transporters"/>
    <property type="match status" value="1"/>
</dbReference>
<dbReference type="SMART" id="SM00382">
    <property type="entry name" value="AAA"/>
    <property type="match status" value="1"/>
</dbReference>
<accession>A0AAP3E6L9</accession>
<organism evidence="14 15">
    <name type="scientific">Natronosalvus hydrolyticus</name>
    <dbReference type="NCBI Taxonomy" id="2979988"/>
    <lineage>
        <taxon>Archaea</taxon>
        <taxon>Methanobacteriati</taxon>
        <taxon>Methanobacteriota</taxon>
        <taxon>Stenosarchaea group</taxon>
        <taxon>Halobacteria</taxon>
        <taxon>Halobacteriales</taxon>
        <taxon>Natrialbaceae</taxon>
        <taxon>Natronosalvus</taxon>
    </lineage>
</organism>
<gene>
    <name evidence="14" type="ORF">OB919_05640</name>
</gene>
<dbReference type="GO" id="GO:0005886">
    <property type="term" value="C:plasma membrane"/>
    <property type="evidence" value="ECO:0007669"/>
    <property type="project" value="UniProtKB-SubCell"/>
</dbReference>
<keyword evidence="6" id="KW-1278">Translocase</keyword>
<comment type="caution">
    <text evidence="14">The sequence shown here is derived from an EMBL/GenBank/DDBJ whole genome shotgun (WGS) entry which is preliminary data.</text>
</comment>
<dbReference type="InterPro" id="IPR050388">
    <property type="entry name" value="ABC_Ni/Peptide_Import"/>
</dbReference>
<dbReference type="InterPro" id="IPR003593">
    <property type="entry name" value="AAA+_ATPase"/>
</dbReference>
<sequence>MARLSVTDLSVTYRTGDGDLTAVDRVTFDIQDNEIFGIVGESGCGKSTLGDSFLQLLDENGSISGGSIVYDGMDLAAMTDRELADEVRGNKISMIFQDPNASLDPVYTVGQQLVETITKHLDMNKKAARERAIELLDDVGIPDPEDRIDNYPHSFSGGQLQRIVIAIALSCEPGLLIADEPTTGLDVSIQAQILDLLEELAESHETSIVMITHDLGVVAEICDRVGVMYAGNMVEIAPIQQLFDAPRHPYTQALLDSIPERHGMKEDLTVIPGHPPDLRQPPTGCRYNPRCDQVCGMECETGDVPPTYDVEGTDVMCYLYDEGVNEAYEGPTNIVAEPGGDD</sequence>
<comment type="subcellular location">
    <subcellularLocation>
        <location evidence="1">Cell membrane</location>
        <topology evidence="1">Peripheral membrane protein</topology>
    </subcellularLocation>
</comment>
<evidence type="ECO:0000256" key="11">
    <source>
        <dbReference type="ARBA" id="ARBA00044143"/>
    </source>
</evidence>
<reference evidence="14 15" key="1">
    <citation type="submission" date="2022-09" db="EMBL/GenBank/DDBJ databases">
        <title>Enrichment on poylsaccharides allowed isolation of novel metabolic and taxonomic groups of Haloarchaea.</title>
        <authorList>
            <person name="Sorokin D.Y."/>
            <person name="Elcheninov A.G."/>
            <person name="Khizhniak T.V."/>
            <person name="Kolganova T.V."/>
            <person name="Kublanov I.V."/>
        </authorList>
    </citation>
    <scope>NUCLEOTIDE SEQUENCE [LARGE SCALE GENOMIC DNA]</scope>
    <source>
        <strain evidence="14 15">AArc-curdl1</strain>
    </source>
</reference>
<evidence type="ECO:0000256" key="6">
    <source>
        <dbReference type="ARBA" id="ARBA00022967"/>
    </source>
</evidence>
<dbReference type="GO" id="GO:0016887">
    <property type="term" value="F:ATP hydrolysis activity"/>
    <property type="evidence" value="ECO:0007669"/>
    <property type="project" value="InterPro"/>
</dbReference>
<keyword evidence="8" id="KW-0472">Membrane</keyword>
<dbReference type="FunFam" id="3.40.50.300:FF:000016">
    <property type="entry name" value="Oligopeptide ABC transporter ATP-binding component"/>
    <property type="match status" value="1"/>
</dbReference>
<dbReference type="AlphaFoldDB" id="A0AAP3E6L9"/>
<dbReference type="EC" id="7.2.2.11" evidence="10"/>
<keyword evidence="7" id="KW-0406">Ion transport</keyword>
<evidence type="ECO:0000256" key="9">
    <source>
        <dbReference type="ARBA" id="ARBA00038669"/>
    </source>
</evidence>
<dbReference type="PANTHER" id="PTHR43297">
    <property type="entry name" value="OLIGOPEPTIDE TRANSPORT ATP-BINDING PROTEIN APPD"/>
    <property type="match status" value="1"/>
</dbReference>
<dbReference type="Pfam" id="PF00005">
    <property type="entry name" value="ABC_tran"/>
    <property type="match status" value="1"/>
</dbReference>
<dbReference type="PROSITE" id="PS50893">
    <property type="entry name" value="ABC_TRANSPORTER_2"/>
    <property type="match status" value="1"/>
</dbReference>
<dbReference type="EMBL" id="JAOPJZ010000003">
    <property type="protein sequence ID" value="MCU4751464.1"/>
    <property type="molecule type" value="Genomic_DNA"/>
</dbReference>
<keyword evidence="5 14" id="KW-0067">ATP-binding</keyword>
<evidence type="ECO:0000256" key="7">
    <source>
        <dbReference type="ARBA" id="ARBA00023065"/>
    </source>
</evidence>